<proteinExistence type="predicted"/>
<keyword evidence="1" id="KW-1133">Transmembrane helix</keyword>
<accession>A0ABV3CJK8</accession>
<dbReference type="RefSeq" id="WP_358477391.1">
    <property type="nucleotide sequence ID" value="NZ_JBEZAE010000032.1"/>
</dbReference>
<feature type="transmembrane region" description="Helical" evidence="1">
    <location>
        <begin position="21"/>
        <end position="40"/>
    </location>
</feature>
<gene>
    <name evidence="2" type="ORF">AB0A88_33225</name>
</gene>
<evidence type="ECO:0000313" key="2">
    <source>
        <dbReference type="EMBL" id="MEU7074962.1"/>
    </source>
</evidence>
<dbReference type="EMBL" id="JBEZAE010000032">
    <property type="protein sequence ID" value="MEU7074962.1"/>
    <property type="molecule type" value="Genomic_DNA"/>
</dbReference>
<reference evidence="2 3" key="1">
    <citation type="submission" date="2024-06" db="EMBL/GenBank/DDBJ databases">
        <title>The Natural Products Discovery Center: Release of the First 8490 Sequenced Strains for Exploring Actinobacteria Biosynthetic Diversity.</title>
        <authorList>
            <person name="Kalkreuter E."/>
            <person name="Kautsar S.A."/>
            <person name="Yang D."/>
            <person name="Bader C.D."/>
            <person name="Teijaro C.N."/>
            <person name="Fluegel L."/>
            <person name="Davis C.M."/>
            <person name="Simpson J.R."/>
            <person name="Lauterbach L."/>
            <person name="Steele A.D."/>
            <person name="Gui C."/>
            <person name="Meng S."/>
            <person name="Li G."/>
            <person name="Viehrig K."/>
            <person name="Ye F."/>
            <person name="Su P."/>
            <person name="Kiefer A.F."/>
            <person name="Nichols A."/>
            <person name="Cepeda A.J."/>
            <person name="Yan W."/>
            <person name="Fan B."/>
            <person name="Jiang Y."/>
            <person name="Adhikari A."/>
            <person name="Zheng C.-J."/>
            <person name="Schuster L."/>
            <person name="Cowan T.M."/>
            <person name="Smanski M.J."/>
            <person name="Chevrette M.G."/>
            <person name="De Carvalho L.P.S."/>
            <person name="Shen B."/>
        </authorList>
    </citation>
    <scope>NUCLEOTIDE SEQUENCE [LARGE SCALE GENOMIC DNA]</scope>
    <source>
        <strain evidence="2 3">NPDC045974</strain>
    </source>
</reference>
<comment type="caution">
    <text evidence="2">The sequence shown here is derived from an EMBL/GenBank/DDBJ whole genome shotgun (WGS) entry which is preliminary data.</text>
</comment>
<keyword evidence="1" id="KW-0812">Transmembrane</keyword>
<evidence type="ECO:0000313" key="3">
    <source>
        <dbReference type="Proteomes" id="UP001551329"/>
    </source>
</evidence>
<protein>
    <submittedName>
        <fullName evidence="2">Uncharacterized protein</fullName>
    </submittedName>
</protein>
<organism evidence="2 3">
    <name type="scientific">Streptomyces narbonensis</name>
    <dbReference type="NCBI Taxonomy" id="67333"/>
    <lineage>
        <taxon>Bacteria</taxon>
        <taxon>Bacillati</taxon>
        <taxon>Actinomycetota</taxon>
        <taxon>Actinomycetes</taxon>
        <taxon>Kitasatosporales</taxon>
        <taxon>Streptomycetaceae</taxon>
        <taxon>Streptomyces</taxon>
    </lineage>
</organism>
<feature type="transmembrane region" description="Helical" evidence="1">
    <location>
        <begin position="52"/>
        <end position="71"/>
    </location>
</feature>
<keyword evidence="1" id="KW-0472">Membrane</keyword>
<sequence length="189" mass="20668">MTKPAVGEGRRLIRRRVVRGAVVGGAVGAVWPLGGVIGLVPPELVEPFERWWWLGVSVLLGCSAVGTWIGMQVGRTDGIREAALEPGEAVLSAYAVRPPVVDGRPTRPTELDRFELRLTNRGLQLWDGPGRLWSHPWSEVRLTTVKGSLLLVHHGDQEIAELLPVPETIGWDALLLGARRMRAASARSR</sequence>
<evidence type="ECO:0000256" key="1">
    <source>
        <dbReference type="SAM" id="Phobius"/>
    </source>
</evidence>
<dbReference type="Proteomes" id="UP001551329">
    <property type="component" value="Unassembled WGS sequence"/>
</dbReference>
<name>A0ABV3CJK8_9ACTN</name>
<keyword evidence="3" id="KW-1185">Reference proteome</keyword>